<feature type="region of interest" description="Disordered" evidence="1">
    <location>
        <begin position="330"/>
        <end position="366"/>
    </location>
</feature>
<feature type="region of interest" description="Disordered" evidence="1">
    <location>
        <begin position="202"/>
        <end position="247"/>
    </location>
</feature>
<organism evidence="2 3">
    <name type="scientific">Apiospora arundinis</name>
    <dbReference type="NCBI Taxonomy" id="335852"/>
    <lineage>
        <taxon>Eukaryota</taxon>
        <taxon>Fungi</taxon>
        <taxon>Dikarya</taxon>
        <taxon>Ascomycota</taxon>
        <taxon>Pezizomycotina</taxon>
        <taxon>Sordariomycetes</taxon>
        <taxon>Xylariomycetidae</taxon>
        <taxon>Amphisphaeriales</taxon>
        <taxon>Apiosporaceae</taxon>
        <taxon>Apiospora</taxon>
    </lineage>
</organism>
<gene>
    <name evidence="2" type="ORF">PGQ11_010865</name>
</gene>
<dbReference type="EMBL" id="JAPCWZ010000006">
    <property type="protein sequence ID" value="KAK8860131.1"/>
    <property type="molecule type" value="Genomic_DNA"/>
</dbReference>
<feature type="compositionally biased region" description="Low complexity" evidence="1">
    <location>
        <begin position="202"/>
        <end position="211"/>
    </location>
</feature>
<proteinExistence type="predicted"/>
<accession>A0ABR2IB09</accession>
<evidence type="ECO:0000256" key="1">
    <source>
        <dbReference type="SAM" id="MobiDB-lite"/>
    </source>
</evidence>
<name>A0ABR2IB09_9PEZI</name>
<dbReference type="Proteomes" id="UP001390339">
    <property type="component" value="Unassembled WGS sequence"/>
</dbReference>
<protein>
    <submittedName>
        <fullName evidence="2">Uncharacterized protein</fullName>
    </submittedName>
</protein>
<keyword evidence="3" id="KW-1185">Reference proteome</keyword>
<evidence type="ECO:0000313" key="2">
    <source>
        <dbReference type="EMBL" id="KAK8860131.1"/>
    </source>
</evidence>
<reference evidence="2 3" key="1">
    <citation type="journal article" date="2024" name="IMA Fungus">
        <title>Apiospora arundinis, a panoply of carbohydrate-active enzymes and secondary metabolites.</title>
        <authorList>
            <person name="Sorensen T."/>
            <person name="Petersen C."/>
            <person name="Muurmann A.T."/>
            <person name="Christiansen J.V."/>
            <person name="Brundto M.L."/>
            <person name="Overgaard C.K."/>
            <person name="Boysen A.T."/>
            <person name="Wollenberg R.D."/>
            <person name="Larsen T.O."/>
            <person name="Sorensen J.L."/>
            <person name="Nielsen K.L."/>
            <person name="Sondergaard T.E."/>
        </authorList>
    </citation>
    <scope>NUCLEOTIDE SEQUENCE [LARGE SCALE GENOMIC DNA]</scope>
    <source>
        <strain evidence="2 3">AAU 773</strain>
    </source>
</reference>
<feature type="compositionally biased region" description="Polar residues" evidence="1">
    <location>
        <begin position="228"/>
        <end position="237"/>
    </location>
</feature>
<evidence type="ECO:0000313" key="3">
    <source>
        <dbReference type="Proteomes" id="UP001390339"/>
    </source>
</evidence>
<sequence>MIEPATCSAALLGIARFLAWIHELGEVPADIRKCLDLVRRCHEDVQFLIAILHENQHLLKWHPQDLGRVHLVIGAAVQSLQDVQAIVEKSRPEAHNGRTNIFKRMTWTCFDKHSFHKSESLVACHHRSVQGELTYVRALSLSQQPTTPNREGGVGMSEELGLFMEMMDGLNLTTHNTQATFTETHSSTPDTSIHVAAIRTTTTSTTAASRSPLNDVPVTSKARAGADSGSQGMSQRTTAKDKPSDEEDGLALAMWDFAVPVVQNNTSINIQKTVVNAPINLVINMNGGSAGGGSTMTAQIANETQAAVEAGLRDAFGGLNCKSLGAIGGNLSGGPETTSLTKQQQQQQRQQRGSRPIPSNCAELDGIPVNTSLHRSIHEMPGDSRRI</sequence>
<comment type="caution">
    <text evidence="2">The sequence shown here is derived from an EMBL/GenBank/DDBJ whole genome shotgun (WGS) entry which is preliminary data.</text>
</comment>